<dbReference type="PANTHER" id="PTHR46015:SF1">
    <property type="entry name" value="HOMOCYSTEINE S-METHYLTRANSFERASE-LIKE ISOFORM 1"/>
    <property type="match status" value="1"/>
</dbReference>
<dbReference type="InterPro" id="IPR036589">
    <property type="entry name" value="HCY_dom_sf"/>
</dbReference>
<evidence type="ECO:0000259" key="7">
    <source>
        <dbReference type="PROSITE" id="PS50970"/>
    </source>
</evidence>
<organism evidence="8">
    <name type="scientific">Xenopsylla cheopis</name>
    <name type="common">Oriental rat flea</name>
    <name type="synonym">Pulex cheopis</name>
    <dbReference type="NCBI Taxonomy" id="163159"/>
    <lineage>
        <taxon>Eukaryota</taxon>
        <taxon>Metazoa</taxon>
        <taxon>Ecdysozoa</taxon>
        <taxon>Arthropoda</taxon>
        <taxon>Hexapoda</taxon>
        <taxon>Insecta</taxon>
        <taxon>Pterygota</taxon>
        <taxon>Neoptera</taxon>
        <taxon>Endopterygota</taxon>
        <taxon>Siphonaptera</taxon>
        <taxon>Pulicidae</taxon>
        <taxon>Xenopsyllinae</taxon>
        <taxon>Xenopsylla</taxon>
    </lineage>
</organism>
<protein>
    <submittedName>
        <fullName evidence="8">Putative cysteine s-methyltransferase</fullName>
    </submittedName>
</protein>
<feature type="binding site" evidence="6">
    <location>
        <position position="235"/>
    </location>
    <ligand>
        <name>Zn(2+)</name>
        <dbReference type="ChEBI" id="CHEBI:29105"/>
    </ligand>
</feature>
<dbReference type="GO" id="GO:0033528">
    <property type="term" value="P:S-methylmethionine cycle"/>
    <property type="evidence" value="ECO:0007669"/>
    <property type="project" value="TreeGrafter"/>
</dbReference>
<dbReference type="Pfam" id="PF02574">
    <property type="entry name" value="S-methyl_trans"/>
    <property type="match status" value="1"/>
</dbReference>
<dbReference type="GO" id="GO:0032259">
    <property type="term" value="P:methylation"/>
    <property type="evidence" value="ECO:0007669"/>
    <property type="project" value="UniProtKB-KW"/>
</dbReference>
<comment type="cofactor">
    <cofactor evidence="6">
        <name>Zn(2+)</name>
        <dbReference type="ChEBI" id="CHEBI:29105"/>
    </cofactor>
</comment>
<evidence type="ECO:0000256" key="4">
    <source>
        <dbReference type="ARBA" id="ARBA00022833"/>
    </source>
</evidence>
<dbReference type="Gene3D" id="3.20.20.330">
    <property type="entry name" value="Homocysteine-binding-like domain"/>
    <property type="match status" value="1"/>
</dbReference>
<keyword evidence="4 6" id="KW-0862">Zinc</keyword>
<evidence type="ECO:0000256" key="3">
    <source>
        <dbReference type="ARBA" id="ARBA00022723"/>
    </source>
</evidence>
<reference evidence="8" key="1">
    <citation type="submission" date="2020-03" db="EMBL/GenBank/DDBJ databases">
        <title>Transcriptomic Profiling of the Digestive Tract of the Rat Flea, Xenopsylla cheopis, Following Blood Feeding and Infection with Yersinia pestis.</title>
        <authorList>
            <person name="Bland D.M."/>
            <person name="Martens C.A."/>
            <person name="Virtaneva K."/>
            <person name="Kanakabandi K."/>
            <person name="Long D."/>
            <person name="Rosenke R."/>
            <person name="Saturday G.A."/>
            <person name="Hoyt F.H."/>
            <person name="Bruno D.P."/>
            <person name="Ribeiro J.M.C."/>
            <person name="Hinnebusch J."/>
        </authorList>
    </citation>
    <scope>NUCLEOTIDE SEQUENCE</scope>
</reference>
<dbReference type="FunFam" id="3.20.20.330:FF:000002">
    <property type="entry name" value="Homocysteine S-methyltransferase"/>
    <property type="match status" value="1"/>
</dbReference>
<keyword evidence="1 6" id="KW-0489">Methyltransferase</keyword>
<dbReference type="InterPro" id="IPR017226">
    <property type="entry name" value="BHMT-like"/>
</dbReference>
<feature type="binding site" evidence="6">
    <location>
        <position position="302"/>
    </location>
    <ligand>
        <name>Zn(2+)</name>
        <dbReference type="ChEBI" id="CHEBI:29105"/>
    </ligand>
</feature>
<dbReference type="PROSITE" id="PS50970">
    <property type="entry name" value="HCY"/>
    <property type="match status" value="1"/>
</dbReference>
<dbReference type="InterPro" id="IPR051486">
    <property type="entry name" value="Hcy_S-methyltransferase"/>
</dbReference>
<proteinExistence type="predicted"/>
<comment type="pathway">
    <text evidence="5">Amino-acid biosynthesis; L-methionine biosynthesis via de novo pathway.</text>
</comment>
<dbReference type="UniPathway" id="UPA00051">
    <property type="reaction ID" value="UER00083"/>
</dbReference>
<evidence type="ECO:0000256" key="2">
    <source>
        <dbReference type="ARBA" id="ARBA00022679"/>
    </source>
</evidence>
<feature type="domain" description="Hcy-binding" evidence="7">
    <location>
        <begin position="1"/>
        <end position="316"/>
    </location>
</feature>
<dbReference type="PIRSF" id="PIRSF037505">
    <property type="entry name" value="Betaine_HMT"/>
    <property type="match status" value="1"/>
</dbReference>
<evidence type="ECO:0000256" key="6">
    <source>
        <dbReference type="PROSITE-ProRule" id="PRU00333"/>
    </source>
</evidence>
<evidence type="ECO:0000256" key="5">
    <source>
        <dbReference type="ARBA" id="ARBA00034478"/>
    </source>
</evidence>
<dbReference type="InterPro" id="IPR003726">
    <property type="entry name" value="HCY_dom"/>
</dbReference>
<dbReference type="SUPFAM" id="SSF82282">
    <property type="entry name" value="Homocysteine S-methyltransferase"/>
    <property type="match status" value="1"/>
</dbReference>
<dbReference type="PANTHER" id="PTHR46015">
    <property type="entry name" value="ZGC:172121"/>
    <property type="match status" value="1"/>
</dbReference>
<keyword evidence="3 6" id="KW-0479">Metal-binding</keyword>
<accession>A0A6M2DN37</accession>
<feature type="binding site" evidence="6">
    <location>
        <position position="301"/>
    </location>
    <ligand>
        <name>Zn(2+)</name>
        <dbReference type="ChEBI" id="CHEBI:29105"/>
    </ligand>
</feature>
<dbReference type="AlphaFoldDB" id="A0A6M2DN37"/>
<dbReference type="GO" id="GO:0009086">
    <property type="term" value="P:methionine biosynthetic process"/>
    <property type="evidence" value="ECO:0007669"/>
    <property type="project" value="InterPro"/>
</dbReference>
<evidence type="ECO:0000256" key="1">
    <source>
        <dbReference type="ARBA" id="ARBA00022603"/>
    </source>
</evidence>
<name>A0A6M2DN37_XENCH</name>
<dbReference type="GO" id="GO:0008898">
    <property type="term" value="F:S-adenosylmethionine-homocysteine S-methyltransferase activity"/>
    <property type="evidence" value="ECO:0007669"/>
    <property type="project" value="TreeGrafter"/>
</dbReference>
<dbReference type="EMBL" id="GIIL01002521">
    <property type="protein sequence ID" value="NOV46247.1"/>
    <property type="molecule type" value="Transcribed_RNA"/>
</dbReference>
<sequence length="326" mass="36506">MESEQQDLEGILILDGGFSTQLVKYVGPNIDGDPLWSAKYNATRPQDVMQSHLDYLRAGADVIITNTYQASVEGYMKYLGLTRQQSKDLMLNTTKLAVRARQIYQNENPSSDKRALIMGSVGPYGAHLHDGSEYSGSYAKTITKEEIQEWHKPRIEALLNGGVDGLAIETIPCQFEAEALLDLLITEYPGVKAWISFQCQDESRLAHGELFRDAALSCWNRARESQCLLAVGVNCVHPKYAVGLCKSLNRDQIPQIPLVVYPNSGENYSPTEGWKDKDRCVPVQDYVGPWLDSGAVFVGGCCRTDDSDVRNIRKSVLRWINRRKLN</sequence>
<evidence type="ECO:0000313" key="8">
    <source>
        <dbReference type="EMBL" id="NOV46247.1"/>
    </source>
</evidence>
<keyword evidence="2 6" id="KW-0808">Transferase</keyword>
<dbReference type="NCBIfam" id="NF007020">
    <property type="entry name" value="PRK09485.1"/>
    <property type="match status" value="1"/>
</dbReference>
<dbReference type="GO" id="GO:0008270">
    <property type="term" value="F:zinc ion binding"/>
    <property type="evidence" value="ECO:0007669"/>
    <property type="project" value="InterPro"/>
</dbReference>